<dbReference type="InterPro" id="IPR051624">
    <property type="entry name" value="RMD1/Sad1-interacting"/>
</dbReference>
<reference evidence="2" key="1">
    <citation type="journal article" date="2023" name="Nat. Commun.">
        <title>Diploid and tetraploid genomes of Acorus and the evolution of monocots.</title>
        <authorList>
            <person name="Ma L."/>
            <person name="Liu K.W."/>
            <person name="Li Z."/>
            <person name="Hsiao Y.Y."/>
            <person name="Qi Y."/>
            <person name="Fu T."/>
            <person name="Tang G.D."/>
            <person name="Zhang D."/>
            <person name="Sun W.H."/>
            <person name="Liu D.K."/>
            <person name="Li Y."/>
            <person name="Chen G.Z."/>
            <person name="Liu X.D."/>
            <person name="Liao X.Y."/>
            <person name="Jiang Y.T."/>
            <person name="Yu X."/>
            <person name="Hao Y."/>
            <person name="Huang J."/>
            <person name="Zhao X.W."/>
            <person name="Ke S."/>
            <person name="Chen Y.Y."/>
            <person name="Wu W.L."/>
            <person name="Hsu J.L."/>
            <person name="Lin Y.F."/>
            <person name="Huang M.D."/>
            <person name="Li C.Y."/>
            <person name="Huang L."/>
            <person name="Wang Z.W."/>
            <person name="Zhao X."/>
            <person name="Zhong W.Y."/>
            <person name="Peng D.H."/>
            <person name="Ahmad S."/>
            <person name="Lan S."/>
            <person name="Zhang J.S."/>
            <person name="Tsai W.C."/>
            <person name="Van de Peer Y."/>
            <person name="Liu Z.J."/>
        </authorList>
    </citation>
    <scope>NUCLEOTIDE SEQUENCE</scope>
    <source>
        <strain evidence="2">SCP</strain>
    </source>
</reference>
<proteinExistence type="predicted"/>
<protein>
    <submittedName>
        <fullName evidence="2">Uncharacterized protein</fullName>
    </submittedName>
</protein>
<dbReference type="EMBL" id="JAUJYN010000005">
    <property type="protein sequence ID" value="KAK1270624.1"/>
    <property type="molecule type" value="Genomic_DNA"/>
</dbReference>
<dbReference type="PANTHER" id="PTHR16255:SF6">
    <property type="entry name" value="PROTEIN RETARDED ROOT GROWTH-LIKE"/>
    <property type="match status" value="1"/>
</dbReference>
<keyword evidence="3" id="KW-1185">Reference proteome</keyword>
<evidence type="ECO:0000256" key="1">
    <source>
        <dbReference type="SAM" id="MobiDB-lite"/>
    </source>
</evidence>
<dbReference type="AlphaFoldDB" id="A0AAV9B2U6"/>
<accession>A0AAV9B2U6</accession>
<feature type="region of interest" description="Disordered" evidence="1">
    <location>
        <begin position="1"/>
        <end position="23"/>
    </location>
</feature>
<evidence type="ECO:0000313" key="3">
    <source>
        <dbReference type="Proteomes" id="UP001179952"/>
    </source>
</evidence>
<evidence type="ECO:0000313" key="2">
    <source>
        <dbReference type="EMBL" id="KAK1270624.1"/>
    </source>
</evidence>
<name>A0AAV9B2U6_ACOGR</name>
<reference evidence="2" key="2">
    <citation type="submission" date="2023-06" db="EMBL/GenBank/DDBJ databases">
        <authorList>
            <person name="Ma L."/>
            <person name="Liu K.-W."/>
            <person name="Li Z."/>
            <person name="Hsiao Y.-Y."/>
            <person name="Qi Y."/>
            <person name="Fu T."/>
            <person name="Tang G."/>
            <person name="Zhang D."/>
            <person name="Sun W.-H."/>
            <person name="Liu D.-K."/>
            <person name="Li Y."/>
            <person name="Chen G.-Z."/>
            <person name="Liu X.-D."/>
            <person name="Liao X.-Y."/>
            <person name="Jiang Y.-T."/>
            <person name="Yu X."/>
            <person name="Hao Y."/>
            <person name="Huang J."/>
            <person name="Zhao X.-W."/>
            <person name="Ke S."/>
            <person name="Chen Y.-Y."/>
            <person name="Wu W.-L."/>
            <person name="Hsu J.-L."/>
            <person name="Lin Y.-F."/>
            <person name="Huang M.-D."/>
            <person name="Li C.-Y."/>
            <person name="Huang L."/>
            <person name="Wang Z.-W."/>
            <person name="Zhao X."/>
            <person name="Zhong W.-Y."/>
            <person name="Peng D.-H."/>
            <person name="Ahmad S."/>
            <person name="Lan S."/>
            <person name="Zhang J.-S."/>
            <person name="Tsai W.-C."/>
            <person name="Van De Peer Y."/>
            <person name="Liu Z.-J."/>
        </authorList>
    </citation>
    <scope>NUCLEOTIDE SEQUENCE</scope>
    <source>
        <strain evidence="2">SCP</strain>
        <tissue evidence="2">Leaves</tissue>
    </source>
</reference>
<sequence length="143" mass="16417">MFSSSTPSPWRGVRAFSSSSLSSDQEVEWKELTQEQPLGCSASEGEGGEDVYREHLLEVQQEKQSRFIPVKAYFLSTSIDLRGLQNQNAFNVIPPSSRATNYIVLRYYDVKVEHTVSPIFLPQLHFVKVFVFMFNWSLCSWVN</sequence>
<gene>
    <name evidence="2" type="ORF">QJS04_geneDACA024361</name>
</gene>
<organism evidence="2 3">
    <name type="scientific">Acorus gramineus</name>
    <name type="common">Dwarf sweet flag</name>
    <dbReference type="NCBI Taxonomy" id="55184"/>
    <lineage>
        <taxon>Eukaryota</taxon>
        <taxon>Viridiplantae</taxon>
        <taxon>Streptophyta</taxon>
        <taxon>Embryophyta</taxon>
        <taxon>Tracheophyta</taxon>
        <taxon>Spermatophyta</taxon>
        <taxon>Magnoliopsida</taxon>
        <taxon>Liliopsida</taxon>
        <taxon>Acoraceae</taxon>
        <taxon>Acorus</taxon>
    </lineage>
</organism>
<comment type="caution">
    <text evidence="2">The sequence shown here is derived from an EMBL/GenBank/DDBJ whole genome shotgun (WGS) entry which is preliminary data.</text>
</comment>
<dbReference type="PANTHER" id="PTHR16255">
    <property type="entry name" value="REQUIRED FOR MEIOTIC NUCLEAR DIVISION PROTEIN 1 HOMOLOG"/>
    <property type="match status" value="1"/>
</dbReference>
<dbReference type="Proteomes" id="UP001179952">
    <property type="component" value="Unassembled WGS sequence"/>
</dbReference>